<dbReference type="EMBL" id="CZKA01000025">
    <property type="protein sequence ID" value="CUR56062.1"/>
    <property type="molecule type" value="Genomic_DNA"/>
</dbReference>
<evidence type="ECO:0000256" key="1">
    <source>
        <dbReference type="SAM" id="Phobius"/>
    </source>
</evidence>
<accession>A0A2P2C5N9</accession>
<sequence>MTVRPTLHPLAESYLAELDRLLAGVDPAERHETLLGVREHIEAATSGDAGEEAVRRALAELGPPKAVADEAYAGRPQAGPGEAQATGGGLAIGVGLLQALALVIIVMVVGSGSGISESSTSSGAAGGRLQETVVKSWTGSVGIALVAFVFACFAWVPAALLASLSSLWTTREKRLQVALVPVAAILMGGLPELGYRLAGFGGIVAGAWSALVITVFGGGWLIVRLTRAGQSRAA</sequence>
<feature type="transmembrane region" description="Helical" evidence="1">
    <location>
        <begin position="174"/>
        <end position="191"/>
    </location>
</feature>
<evidence type="ECO:0000313" key="2">
    <source>
        <dbReference type="EMBL" id="CUR56062.1"/>
    </source>
</evidence>
<feature type="transmembrane region" description="Helical" evidence="1">
    <location>
        <begin position="197"/>
        <end position="223"/>
    </location>
</feature>
<dbReference type="AlphaFoldDB" id="A0A2P2C5N9"/>
<feature type="transmembrane region" description="Helical" evidence="1">
    <location>
        <begin position="141"/>
        <end position="162"/>
    </location>
</feature>
<keyword evidence="1" id="KW-0472">Membrane</keyword>
<organism evidence="2">
    <name type="scientific">metagenome</name>
    <dbReference type="NCBI Taxonomy" id="256318"/>
    <lineage>
        <taxon>unclassified sequences</taxon>
        <taxon>metagenomes</taxon>
    </lineage>
</organism>
<reference evidence="2" key="1">
    <citation type="submission" date="2015-08" db="EMBL/GenBank/DDBJ databases">
        <authorList>
            <person name="Babu N.S."/>
            <person name="Beckwith C.J."/>
            <person name="Beseler K.G."/>
            <person name="Brison A."/>
            <person name="Carone J.V."/>
            <person name="Caskin T.P."/>
            <person name="Diamond M."/>
            <person name="Durham M.E."/>
            <person name="Foxe J.M."/>
            <person name="Go M."/>
            <person name="Henderson B.A."/>
            <person name="Jones I.B."/>
            <person name="McGettigan J.A."/>
            <person name="Micheletti S.J."/>
            <person name="Nasrallah M.E."/>
            <person name="Ortiz D."/>
            <person name="Piller C.R."/>
            <person name="Privatt S.R."/>
            <person name="Schneider S.L."/>
            <person name="Sharp S."/>
            <person name="Smith T.C."/>
            <person name="Stanton J.D."/>
            <person name="Ullery H.E."/>
            <person name="Wilson R.J."/>
            <person name="Serrano M.G."/>
            <person name="Buck G."/>
            <person name="Lee V."/>
            <person name="Wang Y."/>
            <person name="Carvalho R."/>
            <person name="Voegtly L."/>
            <person name="Shi R."/>
            <person name="Duckworth R."/>
            <person name="Johnson A."/>
            <person name="Loviza R."/>
            <person name="Walstead R."/>
            <person name="Shah Z."/>
            <person name="Kiflezghi M."/>
            <person name="Wade K."/>
            <person name="Ball S.L."/>
            <person name="Bradley K.W."/>
            <person name="Asai D.J."/>
            <person name="Bowman C.A."/>
            <person name="Russell D.A."/>
            <person name="Pope W.H."/>
            <person name="Jacobs-Sera D."/>
            <person name="Hendrix R.W."/>
            <person name="Hatfull G.F."/>
        </authorList>
    </citation>
    <scope>NUCLEOTIDE SEQUENCE</scope>
</reference>
<dbReference type="Pfam" id="PF22564">
    <property type="entry name" value="HAAS"/>
    <property type="match status" value="1"/>
</dbReference>
<gene>
    <name evidence="2" type="ORF">NOCA2310140</name>
</gene>
<name>A0A2P2C5N9_9ZZZZ</name>
<keyword evidence="1" id="KW-0812">Transmembrane</keyword>
<proteinExistence type="predicted"/>
<protein>
    <submittedName>
        <fullName evidence="2">Uncharacterized protein</fullName>
    </submittedName>
</protein>
<feature type="transmembrane region" description="Helical" evidence="1">
    <location>
        <begin position="90"/>
        <end position="110"/>
    </location>
</feature>
<keyword evidence="1" id="KW-1133">Transmembrane helix</keyword>